<feature type="region of interest" description="Disordered" evidence="1">
    <location>
        <begin position="57"/>
        <end position="91"/>
    </location>
</feature>
<gene>
    <name evidence="3" type="ORF">INT45_004808</name>
</gene>
<dbReference type="EMBL" id="JAEPRB010000412">
    <property type="protein sequence ID" value="KAG2216390.1"/>
    <property type="molecule type" value="Genomic_DNA"/>
</dbReference>
<sequence>MRLSIILTISTAIYFAANNIHAVPIPSCEGDAGDCAPPSSGTVLSPEAGKINLNAVTQPSSGTKLSTGLRRRNMNNKRGEKPPTGPLSTTVTGAQAPVDGVTAPLTGQLTGPATSVGMISQGVGGLASTPGPKDLDPAMQLTSVNGQLTGVTQGVEGAGKVGGVDGLLKGGGGAPATTKGKGQG</sequence>
<proteinExistence type="predicted"/>
<keyword evidence="2" id="KW-0732">Signal</keyword>
<evidence type="ECO:0000256" key="2">
    <source>
        <dbReference type="SAM" id="SignalP"/>
    </source>
</evidence>
<dbReference type="Proteomes" id="UP000646827">
    <property type="component" value="Unassembled WGS sequence"/>
</dbReference>
<name>A0A8H7RTH0_9FUNG</name>
<dbReference type="OrthoDB" id="10403692at2759"/>
<feature type="signal peptide" evidence="2">
    <location>
        <begin position="1"/>
        <end position="22"/>
    </location>
</feature>
<feature type="compositionally biased region" description="Polar residues" evidence="1">
    <location>
        <begin position="57"/>
        <end position="66"/>
    </location>
</feature>
<dbReference type="AlphaFoldDB" id="A0A8H7RTH0"/>
<reference evidence="3 4" key="1">
    <citation type="submission" date="2020-12" db="EMBL/GenBank/DDBJ databases">
        <title>Metabolic potential, ecology and presence of endohyphal bacteria is reflected in genomic diversity of Mucoromycotina.</title>
        <authorList>
            <person name="Muszewska A."/>
            <person name="Okrasinska A."/>
            <person name="Steczkiewicz K."/>
            <person name="Drgas O."/>
            <person name="Orlowska M."/>
            <person name="Perlinska-Lenart U."/>
            <person name="Aleksandrzak-Piekarczyk T."/>
            <person name="Szatraj K."/>
            <person name="Zielenkiewicz U."/>
            <person name="Pilsyk S."/>
            <person name="Malc E."/>
            <person name="Mieczkowski P."/>
            <person name="Kruszewska J.S."/>
            <person name="Biernat P."/>
            <person name="Pawlowska J."/>
        </authorList>
    </citation>
    <scope>NUCLEOTIDE SEQUENCE [LARGE SCALE GENOMIC DNA]</scope>
    <source>
        <strain evidence="3 4">CBS 142.35</strain>
    </source>
</reference>
<feature type="chain" id="PRO_5034323922" evidence="2">
    <location>
        <begin position="23"/>
        <end position="184"/>
    </location>
</feature>
<keyword evidence="4" id="KW-1185">Reference proteome</keyword>
<evidence type="ECO:0000313" key="4">
    <source>
        <dbReference type="Proteomes" id="UP000646827"/>
    </source>
</evidence>
<protein>
    <submittedName>
        <fullName evidence="3">Uncharacterized protein</fullName>
    </submittedName>
</protein>
<comment type="caution">
    <text evidence="3">The sequence shown here is derived from an EMBL/GenBank/DDBJ whole genome shotgun (WGS) entry which is preliminary data.</text>
</comment>
<evidence type="ECO:0000313" key="3">
    <source>
        <dbReference type="EMBL" id="KAG2216390.1"/>
    </source>
</evidence>
<evidence type="ECO:0000256" key="1">
    <source>
        <dbReference type="SAM" id="MobiDB-lite"/>
    </source>
</evidence>
<accession>A0A8H7RTH0</accession>
<organism evidence="3 4">
    <name type="scientific">Circinella minor</name>
    <dbReference type="NCBI Taxonomy" id="1195481"/>
    <lineage>
        <taxon>Eukaryota</taxon>
        <taxon>Fungi</taxon>
        <taxon>Fungi incertae sedis</taxon>
        <taxon>Mucoromycota</taxon>
        <taxon>Mucoromycotina</taxon>
        <taxon>Mucoromycetes</taxon>
        <taxon>Mucorales</taxon>
        <taxon>Lichtheimiaceae</taxon>
        <taxon>Circinella</taxon>
    </lineage>
</organism>